<dbReference type="STRING" id="64702.SAMN05443377_10835"/>
<dbReference type="GO" id="GO:0008081">
    <property type="term" value="F:phosphoric diester hydrolase activity"/>
    <property type="evidence" value="ECO:0007669"/>
    <property type="project" value="InterPro"/>
</dbReference>
<evidence type="ECO:0000313" key="2">
    <source>
        <dbReference type="EMBL" id="SER73931.1"/>
    </source>
</evidence>
<dbReference type="InterPro" id="IPR030395">
    <property type="entry name" value="GP_PDE_dom"/>
</dbReference>
<organism evidence="2 3">
    <name type="scientific">Propionibacterium cyclohexanicum</name>
    <dbReference type="NCBI Taxonomy" id="64702"/>
    <lineage>
        <taxon>Bacteria</taxon>
        <taxon>Bacillati</taxon>
        <taxon>Actinomycetota</taxon>
        <taxon>Actinomycetes</taxon>
        <taxon>Propionibacteriales</taxon>
        <taxon>Propionibacteriaceae</taxon>
        <taxon>Propionibacterium</taxon>
    </lineage>
</organism>
<gene>
    <name evidence="2" type="ORF">SAMN05443377_10835</name>
</gene>
<reference evidence="2 3" key="1">
    <citation type="submission" date="2016-10" db="EMBL/GenBank/DDBJ databases">
        <authorList>
            <person name="de Groot N.N."/>
        </authorList>
    </citation>
    <scope>NUCLEOTIDE SEQUENCE [LARGE SCALE GENOMIC DNA]</scope>
    <source>
        <strain evidence="2 3">DSM 16859</strain>
    </source>
</reference>
<dbReference type="Gene3D" id="3.20.20.190">
    <property type="entry name" value="Phosphatidylinositol (PI) phosphodiesterase"/>
    <property type="match status" value="1"/>
</dbReference>
<sequence>MEAVHPFYLNLMAPGVLSGFQQRGIAVRAWTVNDPAVWRQLFAAQVDVIITDDPARALAERAGQLHGGGS</sequence>
<dbReference type="AlphaFoldDB" id="A0A1H9RM16"/>
<evidence type="ECO:0000313" key="3">
    <source>
        <dbReference type="Proteomes" id="UP000198815"/>
    </source>
</evidence>
<dbReference type="InterPro" id="IPR017946">
    <property type="entry name" value="PLC-like_Pdiesterase_TIM-brl"/>
</dbReference>
<accession>A0A1H9RM16</accession>
<dbReference type="SUPFAM" id="SSF51695">
    <property type="entry name" value="PLC-like phosphodiesterases"/>
    <property type="match status" value="1"/>
</dbReference>
<dbReference type="Proteomes" id="UP000198815">
    <property type="component" value="Unassembled WGS sequence"/>
</dbReference>
<dbReference type="EMBL" id="FOGZ01000008">
    <property type="protein sequence ID" value="SER73931.1"/>
    <property type="molecule type" value="Genomic_DNA"/>
</dbReference>
<dbReference type="OrthoDB" id="9758957at2"/>
<proteinExistence type="predicted"/>
<evidence type="ECO:0000259" key="1">
    <source>
        <dbReference type="PROSITE" id="PS51704"/>
    </source>
</evidence>
<dbReference type="Pfam" id="PF13653">
    <property type="entry name" value="GDPD_2"/>
    <property type="match status" value="1"/>
</dbReference>
<feature type="domain" description="GP-PDE" evidence="1">
    <location>
        <begin position="1"/>
        <end position="61"/>
    </location>
</feature>
<dbReference type="PROSITE" id="PS51704">
    <property type="entry name" value="GP_PDE"/>
    <property type="match status" value="1"/>
</dbReference>
<dbReference type="GO" id="GO:0006629">
    <property type="term" value="P:lipid metabolic process"/>
    <property type="evidence" value="ECO:0007669"/>
    <property type="project" value="InterPro"/>
</dbReference>
<name>A0A1H9RM16_9ACTN</name>
<keyword evidence="3" id="KW-1185">Reference proteome</keyword>
<protein>
    <submittedName>
        <fullName evidence="2">Glycerophosphoryl diester phosphodiesterase</fullName>
    </submittedName>
</protein>